<dbReference type="Pfam" id="PF00133">
    <property type="entry name" value="tRNA-synt_1"/>
    <property type="match status" value="1"/>
</dbReference>
<dbReference type="GO" id="GO:0004832">
    <property type="term" value="F:valine-tRNA ligase activity"/>
    <property type="evidence" value="ECO:0007669"/>
    <property type="project" value="UniProtKB-EC"/>
</dbReference>
<dbReference type="Pfam" id="PF08264">
    <property type="entry name" value="Anticodon_1"/>
    <property type="match status" value="1"/>
</dbReference>
<dbReference type="GO" id="GO:0005524">
    <property type="term" value="F:ATP binding"/>
    <property type="evidence" value="ECO:0007669"/>
    <property type="project" value="UniProtKB-KW"/>
</dbReference>
<dbReference type="InterPro" id="IPR002300">
    <property type="entry name" value="aa-tRNA-synth_Ia"/>
</dbReference>
<keyword evidence="4 9" id="KW-0547">Nucleotide-binding</keyword>
<keyword evidence="6 9" id="KW-0648">Protein biosynthesis</keyword>
<evidence type="ECO:0000256" key="2">
    <source>
        <dbReference type="ARBA" id="ARBA00013169"/>
    </source>
</evidence>
<dbReference type="GO" id="GO:0002161">
    <property type="term" value="F:aminoacyl-tRNA deacylase activity"/>
    <property type="evidence" value="ECO:0007669"/>
    <property type="project" value="InterPro"/>
</dbReference>
<dbReference type="InterPro" id="IPR013155">
    <property type="entry name" value="M/V/L/I-tRNA-synth_anticd-bd"/>
</dbReference>
<evidence type="ECO:0000256" key="1">
    <source>
        <dbReference type="ARBA" id="ARBA00005594"/>
    </source>
</evidence>
<feature type="domain" description="Methionyl/Valyl/Leucyl/Isoleucyl-tRNA synthetase anticodon-binding" evidence="11">
    <location>
        <begin position="735"/>
        <end position="889"/>
    </location>
</feature>
<dbReference type="SUPFAM" id="SSF50677">
    <property type="entry name" value="ValRS/IleRS/LeuRS editing domain"/>
    <property type="match status" value="1"/>
</dbReference>
<accession>A0A922I0F7</accession>
<dbReference type="InterPro" id="IPR009080">
    <property type="entry name" value="tRNAsynth_Ia_anticodon-bd"/>
</dbReference>
<dbReference type="CDD" id="cd07962">
    <property type="entry name" value="Anticodon_Ia_Val"/>
    <property type="match status" value="1"/>
</dbReference>
<comment type="similarity">
    <text evidence="1 9">Belongs to the class-I aminoacyl-tRNA synthetase family.</text>
</comment>
<dbReference type="SUPFAM" id="SSF52374">
    <property type="entry name" value="Nucleotidylyl transferase"/>
    <property type="match status" value="1"/>
</dbReference>
<name>A0A922I0F7_DERFA</name>
<feature type="domain" description="Aminoacyl-tRNA synthetase class Ia" evidence="10">
    <location>
        <begin position="55"/>
        <end position="682"/>
    </location>
</feature>
<dbReference type="PANTHER" id="PTHR11946">
    <property type="entry name" value="VALYL-TRNA SYNTHETASES"/>
    <property type="match status" value="1"/>
</dbReference>
<dbReference type="NCBIfam" id="NF004349">
    <property type="entry name" value="PRK05729.1"/>
    <property type="match status" value="1"/>
</dbReference>
<dbReference type="InterPro" id="IPR009008">
    <property type="entry name" value="Val/Leu/Ile-tRNA-synth_edit"/>
</dbReference>
<dbReference type="AlphaFoldDB" id="A0A922I0F7"/>
<dbReference type="PRINTS" id="PR00986">
    <property type="entry name" value="TRNASYNTHVAL"/>
</dbReference>
<evidence type="ECO:0000313" key="13">
    <source>
        <dbReference type="Proteomes" id="UP000790347"/>
    </source>
</evidence>
<dbReference type="Gene3D" id="3.90.740.10">
    <property type="entry name" value="Valyl/Leucyl/Isoleucyl-tRNA synthetase, editing domain"/>
    <property type="match status" value="1"/>
</dbReference>
<evidence type="ECO:0000256" key="7">
    <source>
        <dbReference type="ARBA" id="ARBA00023146"/>
    </source>
</evidence>
<keyword evidence="7 9" id="KW-0030">Aminoacyl-tRNA synthetase</keyword>
<dbReference type="Proteomes" id="UP000790347">
    <property type="component" value="Unassembled WGS sequence"/>
</dbReference>
<evidence type="ECO:0000256" key="3">
    <source>
        <dbReference type="ARBA" id="ARBA00022598"/>
    </source>
</evidence>
<evidence type="ECO:0000256" key="6">
    <source>
        <dbReference type="ARBA" id="ARBA00022917"/>
    </source>
</evidence>
<evidence type="ECO:0000256" key="4">
    <source>
        <dbReference type="ARBA" id="ARBA00022741"/>
    </source>
</evidence>
<dbReference type="InterPro" id="IPR014729">
    <property type="entry name" value="Rossmann-like_a/b/a_fold"/>
</dbReference>
<evidence type="ECO:0000259" key="11">
    <source>
        <dbReference type="Pfam" id="PF08264"/>
    </source>
</evidence>
<dbReference type="InterPro" id="IPR033705">
    <property type="entry name" value="Anticodon_Ia_Val"/>
</dbReference>
<keyword evidence="5 9" id="KW-0067">ATP-binding</keyword>
<evidence type="ECO:0000256" key="5">
    <source>
        <dbReference type="ARBA" id="ARBA00022840"/>
    </source>
</evidence>
<dbReference type="GO" id="GO:0006438">
    <property type="term" value="P:valyl-tRNA aminoacylation"/>
    <property type="evidence" value="ECO:0007669"/>
    <property type="project" value="InterPro"/>
</dbReference>
<dbReference type="Gene3D" id="3.40.50.620">
    <property type="entry name" value="HUPs"/>
    <property type="match status" value="2"/>
</dbReference>
<gene>
    <name evidence="12" type="ORF">DERF_006580</name>
</gene>
<dbReference type="EMBL" id="ASGP02000003">
    <property type="protein sequence ID" value="KAH9515806.1"/>
    <property type="molecule type" value="Genomic_DNA"/>
</dbReference>
<dbReference type="GO" id="GO:0005829">
    <property type="term" value="C:cytosol"/>
    <property type="evidence" value="ECO:0007669"/>
    <property type="project" value="TreeGrafter"/>
</dbReference>
<dbReference type="Gene3D" id="1.10.730.10">
    <property type="entry name" value="Isoleucyl-tRNA Synthetase, Domain 1"/>
    <property type="match status" value="1"/>
</dbReference>
<evidence type="ECO:0000259" key="10">
    <source>
        <dbReference type="Pfam" id="PF00133"/>
    </source>
</evidence>
<reference evidence="12" key="2">
    <citation type="journal article" date="2022" name="Res Sq">
        <title>Comparative Genomics Reveals Insights into the Divergent Evolution of Astigmatic Mites and Household Pest Adaptations.</title>
        <authorList>
            <person name="Xiong Q."/>
            <person name="Wan A.T.-Y."/>
            <person name="Liu X.-Y."/>
            <person name="Fung C.S.-H."/>
            <person name="Xiao X."/>
            <person name="Malainual N."/>
            <person name="Hou J."/>
            <person name="Wang L."/>
            <person name="Wang M."/>
            <person name="Yang K."/>
            <person name="Cui Y."/>
            <person name="Leung E."/>
            <person name="Nong W."/>
            <person name="Shin S.-K."/>
            <person name="Au S."/>
            <person name="Jeong K.Y."/>
            <person name="Chew F.T."/>
            <person name="Hui J."/>
            <person name="Leung T.F."/>
            <person name="Tungtrongchitr A."/>
            <person name="Zhong N."/>
            <person name="Liu Z."/>
            <person name="Tsui S."/>
        </authorList>
    </citation>
    <scope>NUCLEOTIDE SEQUENCE</scope>
    <source>
        <strain evidence="12">Derf</strain>
        <tissue evidence="12">Whole organism</tissue>
    </source>
</reference>
<protein>
    <recommendedName>
        <fullName evidence="2">valine--tRNA ligase</fullName>
        <ecNumber evidence="2">6.1.1.9</ecNumber>
    </recommendedName>
    <alternativeName>
        <fullName evidence="8">Valyl-tRNA synthetase</fullName>
    </alternativeName>
</protein>
<dbReference type="PROSITE" id="PS00178">
    <property type="entry name" value="AA_TRNA_LIGASE_I"/>
    <property type="match status" value="1"/>
</dbReference>
<proteinExistence type="inferred from homology"/>
<evidence type="ECO:0000256" key="9">
    <source>
        <dbReference type="RuleBase" id="RU363035"/>
    </source>
</evidence>
<dbReference type="NCBIfam" id="TIGR00422">
    <property type="entry name" value="valS"/>
    <property type="match status" value="1"/>
</dbReference>
<comment type="caution">
    <text evidence="12">The sequence shown here is derived from an EMBL/GenBank/DDBJ whole genome shotgun (WGS) entry which is preliminary data.</text>
</comment>
<dbReference type="PANTHER" id="PTHR11946:SF109">
    <property type="entry name" value="VALINE--TRNA LIGASE"/>
    <property type="match status" value="1"/>
</dbReference>
<sequence length="1031" mass="120718">MILKLCSRSVVLKTLILSSSKRLYHGSRIDQKVIDYLSKFPDTYEQKECEKFWSSIWEQRELFVIKDTEPKFRLLLPPPNITGSLHLGHSLTVAIQDALCRYHRMNDKIVKWYGGTDHAGIATQIIIEKILWAKYAKTKQDISREEFGAIIEKWKKERIDEIERQLKSLGVSIDFQSNYFTLSPEMSRNVNEAFIELFNRGMIYRASYMVNWSYYLQSTLSDIEIEHKFISGPTEYKVPGCNESFQLGVIHYFKYPLENIDSNDFVTIATTRLESIMGDVALAVHPDDTRYSHLIGKFAFNPFTNEKMPIIAEESVKPDFGTGVLKLTPAHSFVDHEIALRHNLPSKTIFNDQGFIDCEYKPLNNVHRYSAKELVKQELEKRNLYCGLKEHGHWLPICSRSGDIIESRIVPQWFLKTDEARYAAEFVANRDNLSESSKEVWKQISKNLDEHSRNMAIIPSGYRNTWKDWFSRYKDWCISRQIYWGHQIPAYEVILDSKPTNIWIAAMSEEQALNVACEKHGFKKEEIEIRRDQDVLDTWFSSALLPLAVTGWFQSNSFQDLPLSLMETGHDIIFFWVARMTLISLMLSGRIPFDKVLLHGMICDEKGKKMSKSRANVVDPLHLIEGASFDQILQQNKDYLDSGLITREKFTQVMNRLIKTLPKGIPICGADILRLSLLQSRFKEQNVKFDLKNAIKKRVFANKMHQTIRFILINLTNEFKETPTFLVNDTLSKVDKWILCKLADLVNHCRFTFDSYDLHHSAKQIEQFWIDNLCDVYLESIKKDIVGKTESYEKSMNVMLYVIRQALKLIHPFMPFITENLYQQLEYRLTSDYSYRSILESEYPKIQDDPVLVHFDRSIDKDMEKVIEITKKIRWFKQNFHIPKDSAIEKIRIASLYENLSDFQSLIESFIRIDICPIEFVNLYDIYKYDDDDCYCVKVDIDSKIRSIRSDDSSSTTDSDEEKENLTANNSLKWNEIYILFSINREQLKLKLTEKFKNSQTNKCDQLMADMDLFHFENFTKNYKKSTKIIS</sequence>
<organism evidence="12 13">
    <name type="scientific">Dermatophagoides farinae</name>
    <name type="common">American house dust mite</name>
    <dbReference type="NCBI Taxonomy" id="6954"/>
    <lineage>
        <taxon>Eukaryota</taxon>
        <taxon>Metazoa</taxon>
        <taxon>Ecdysozoa</taxon>
        <taxon>Arthropoda</taxon>
        <taxon>Chelicerata</taxon>
        <taxon>Arachnida</taxon>
        <taxon>Acari</taxon>
        <taxon>Acariformes</taxon>
        <taxon>Sarcoptiformes</taxon>
        <taxon>Astigmata</taxon>
        <taxon>Psoroptidia</taxon>
        <taxon>Analgoidea</taxon>
        <taxon>Pyroglyphidae</taxon>
        <taxon>Dermatophagoidinae</taxon>
        <taxon>Dermatophagoides</taxon>
    </lineage>
</organism>
<keyword evidence="13" id="KW-1185">Reference proteome</keyword>
<dbReference type="InterPro" id="IPR002303">
    <property type="entry name" value="Valyl-tRNA_ligase"/>
</dbReference>
<dbReference type="EC" id="6.1.1.9" evidence="2"/>
<evidence type="ECO:0000256" key="8">
    <source>
        <dbReference type="ARBA" id="ARBA00029936"/>
    </source>
</evidence>
<dbReference type="SUPFAM" id="SSF47323">
    <property type="entry name" value="Anticodon-binding domain of a subclass of class I aminoacyl-tRNA synthetases"/>
    <property type="match status" value="1"/>
</dbReference>
<evidence type="ECO:0000313" key="12">
    <source>
        <dbReference type="EMBL" id="KAH9515806.1"/>
    </source>
</evidence>
<reference evidence="12" key="1">
    <citation type="submission" date="2013-05" db="EMBL/GenBank/DDBJ databases">
        <authorList>
            <person name="Yim A.K.Y."/>
            <person name="Chan T.F."/>
            <person name="Ji K.M."/>
            <person name="Liu X.Y."/>
            <person name="Zhou J.W."/>
            <person name="Li R.Q."/>
            <person name="Yang K.Y."/>
            <person name="Li J."/>
            <person name="Li M."/>
            <person name="Law P.T.W."/>
            <person name="Wu Y.L."/>
            <person name="Cai Z.L."/>
            <person name="Qin H."/>
            <person name="Bao Y."/>
            <person name="Leung R.K.K."/>
            <person name="Ng P.K.S."/>
            <person name="Zou J."/>
            <person name="Zhong X.J."/>
            <person name="Ran P.X."/>
            <person name="Zhong N.S."/>
            <person name="Liu Z.G."/>
            <person name="Tsui S.K.W."/>
        </authorList>
    </citation>
    <scope>NUCLEOTIDE SEQUENCE</scope>
    <source>
        <strain evidence="12">Derf</strain>
        <tissue evidence="12">Whole organism</tissue>
    </source>
</reference>
<dbReference type="InterPro" id="IPR001412">
    <property type="entry name" value="aa-tRNA-synth_I_CS"/>
</dbReference>
<keyword evidence="3 9" id="KW-0436">Ligase</keyword>